<evidence type="ECO:0000256" key="6">
    <source>
        <dbReference type="ARBA" id="ARBA00022603"/>
    </source>
</evidence>
<evidence type="ECO:0000256" key="1">
    <source>
        <dbReference type="ARBA" id="ARBA00003907"/>
    </source>
</evidence>
<dbReference type="CDD" id="cd17321">
    <property type="entry name" value="MFS_MMR_MDR_like"/>
    <property type="match status" value="1"/>
</dbReference>
<evidence type="ECO:0000256" key="5">
    <source>
        <dbReference type="ARBA" id="ARBA00022475"/>
    </source>
</evidence>
<evidence type="ECO:0000259" key="13">
    <source>
        <dbReference type="PROSITE" id="PS50850"/>
    </source>
</evidence>
<comment type="caution">
    <text evidence="14">The sequence shown here is derived from an EMBL/GenBank/DDBJ whole genome shotgun (WGS) entry which is preliminary data.</text>
</comment>
<feature type="transmembrane region" description="Helical" evidence="12">
    <location>
        <begin position="208"/>
        <end position="228"/>
    </location>
</feature>
<keyword evidence="6 14" id="KW-0489">Methyltransferase</keyword>
<dbReference type="EMBL" id="JAMTCK010000001">
    <property type="protein sequence ID" value="MCP2163300.1"/>
    <property type="molecule type" value="Genomic_DNA"/>
</dbReference>
<feature type="transmembrane region" description="Helical" evidence="12">
    <location>
        <begin position="240"/>
        <end position="261"/>
    </location>
</feature>
<keyword evidence="10 12" id="KW-1133">Transmembrane helix</keyword>
<keyword evidence="11 12" id="KW-0472">Membrane</keyword>
<feature type="transmembrane region" description="Helical" evidence="12">
    <location>
        <begin position="368"/>
        <end position="392"/>
    </location>
</feature>
<dbReference type="PANTHER" id="PTHR42718">
    <property type="entry name" value="MAJOR FACILITATOR SUPERFAMILY MULTIDRUG TRANSPORTER MFSC"/>
    <property type="match status" value="1"/>
</dbReference>
<feature type="transmembrane region" description="Helical" evidence="12">
    <location>
        <begin position="52"/>
        <end position="74"/>
    </location>
</feature>
<evidence type="ECO:0000256" key="8">
    <source>
        <dbReference type="ARBA" id="ARBA00022691"/>
    </source>
</evidence>
<comment type="subcellular location">
    <subcellularLocation>
        <location evidence="2">Cell membrane</location>
        <topology evidence="2">Multi-pass membrane protein</topology>
    </subcellularLocation>
</comment>
<dbReference type="AlphaFoldDB" id="A0AAE3G840"/>
<keyword evidence="9 12" id="KW-0812">Transmembrane</keyword>
<feature type="transmembrane region" description="Helical" evidence="12">
    <location>
        <begin position="419"/>
        <end position="437"/>
    </location>
</feature>
<keyword evidence="8" id="KW-0949">S-adenosyl-L-methionine</keyword>
<feature type="transmembrane region" description="Helical" evidence="12">
    <location>
        <begin position="343"/>
        <end position="362"/>
    </location>
</feature>
<dbReference type="PROSITE" id="PS50850">
    <property type="entry name" value="MFS"/>
    <property type="match status" value="1"/>
</dbReference>
<feature type="transmembrane region" description="Helical" evidence="12">
    <location>
        <begin position="86"/>
        <end position="106"/>
    </location>
</feature>
<name>A0AAE3G840_9PSEU</name>
<evidence type="ECO:0000256" key="11">
    <source>
        <dbReference type="ARBA" id="ARBA00023136"/>
    </source>
</evidence>
<dbReference type="SUPFAM" id="SSF53335">
    <property type="entry name" value="S-adenosyl-L-methionine-dependent methyltransferases"/>
    <property type="match status" value="1"/>
</dbReference>
<gene>
    <name evidence="14" type="ORF">LX83_000140</name>
</gene>
<feature type="transmembrane region" description="Helical" evidence="12">
    <location>
        <begin position="147"/>
        <end position="168"/>
    </location>
</feature>
<keyword evidence="15" id="KW-1185">Reference proteome</keyword>
<dbReference type="Gene3D" id="3.40.50.150">
    <property type="entry name" value="Vaccinia Virus protein VP39"/>
    <property type="match status" value="1"/>
</dbReference>
<dbReference type="GO" id="GO:0022857">
    <property type="term" value="F:transmembrane transporter activity"/>
    <property type="evidence" value="ECO:0007669"/>
    <property type="project" value="InterPro"/>
</dbReference>
<feature type="transmembrane region" description="Helical" evidence="12">
    <location>
        <begin position="457"/>
        <end position="477"/>
    </location>
</feature>
<dbReference type="SUPFAM" id="SSF103473">
    <property type="entry name" value="MFS general substrate transporter"/>
    <property type="match status" value="1"/>
</dbReference>
<reference evidence="14" key="1">
    <citation type="submission" date="2022-06" db="EMBL/GenBank/DDBJ databases">
        <title>Genomic Encyclopedia of Archaeal and Bacterial Type Strains, Phase II (KMG-II): from individual species to whole genera.</title>
        <authorList>
            <person name="Goeker M."/>
        </authorList>
    </citation>
    <scope>NUCLEOTIDE SEQUENCE</scope>
    <source>
        <strain evidence="14">DSM 43935</strain>
    </source>
</reference>
<feature type="transmembrane region" description="Helical" evidence="12">
    <location>
        <begin position="112"/>
        <end position="135"/>
    </location>
</feature>
<protein>
    <submittedName>
        <fullName evidence="14">Methyltransferase, TIGR00027 family/drug resistance transporter, EmrB/QacA subfamily</fullName>
    </submittedName>
</protein>
<feature type="transmembrane region" description="Helical" evidence="12">
    <location>
        <begin position="20"/>
        <end position="46"/>
    </location>
</feature>
<feature type="transmembrane region" description="Helical" evidence="12">
    <location>
        <begin position="282"/>
        <end position="305"/>
    </location>
</feature>
<keyword evidence="5" id="KW-1003">Cell membrane</keyword>
<keyword evidence="7" id="KW-0808">Transferase</keyword>
<dbReference type="InterPro" id="IPR011701">
    <property type="entry name" value="MFS"/>
</dbReference>
<dbReference type="Gene3D" id="1.20.1250.20">
    <property type="entry name" value="MFS general substrate transporter like domains"/>
    <property type="match status" value="1"/>
</dbReference>
<dbReference type="InterPro" id="IPR011610">
    <property type="entry name" value="SAM_mthyl_Trfase_ML2640-like"/>
</dbReference>
<dbReference type="InterPro" id="IPR036259">
    <property type="entry name" value="MFS_trans_sf"/>
</dbReference>
<evidence type="ECO:0000256" key="7">
    <source>
        <dbReference type="ARBA" id="ARBA00022679"/>
    </source>
</evidence>
<dbReference type="NCBIfam" id="TIGR00027">
    <property type="entry name" value="mthyl_TIGR00027"/>
    <property type="match status" value="1"/>
</dbReference>
<dbReference type="InterPro" id="IPR007213">
    <property type="entry name" value="Ppm1/Ppm2/Tcmp"/>
</dbReference>
<dbReference type="Gene3D" id="1.20.1720.10">
    <property type="entry name" value="Multidrug resistance protein D"/>
    <property type="match status" value="1"/>
</dbReference>
<dbReference type="InterPro" id="IPR020846">
    <property type="entry name" value="MFS_dom"/>
</dbReference>
<dbReference type="InterPro" id="IPR029063">
    <property type="entry name" value="SAM-dependent_MTases_sf"/>
</dbReference>
<keyword evidence="4" id="KW-0813">Transport</keyword>
<evidence type="ECO:0000313" key="15">
    <source>
        <dbReference type="Proteomes" id="UP001206128"/>
    </source>
</evidence>
<dbReference type="Proteomes" id="UP001206128">
    <property type="component" value="Unassembled WGS sequence"/>
</dbReference>
<evidence type="ECO:0000256" key="3">
    <source>
        <dbReference type="ARBA" id="ARBA00008138"/>
    </source>
</evidence>
<organism evidence="14 15">
    <name type="scientific">Goodfellowiella coeruleoviolacea</name>
    <dbReference type="NCBI Taxonomy" id="334858"/>
    <lineage>
        <taxon>Bacteria</taxon>
        <taxon>Bacillati</taxon>
        <taxon>Actinomycetota</taxon>
        <taxon>Actinomycetes</taxon>
        <taxon>Pseudonocardiales</taxon>
        <taxon>Pseudonocardiaceae</taxon>
        <taxon>Goodfellowiella</taxon>
    </lineage>
</organism>
<sequence>MVTFSSTAPRSRLSPQHDRLVLALASLSSFVVILDATIVSVALPSIGAELGFAASTLPWVVNAYTLLFAGFLLLGGRCADAFGQRAVLLAGLALFTAASLGGGLAWSPAVLLAARAAQGLGGALLIPAALALLTATFEEGPRRAHALSTWSAVGAIGAASGPVAGGLLTQAVGWRWVLFVNVPVGLVGLAGAALVLTSAPLTRARPSLDVVGAVLATAGLLGVVYALMESEAGGWHDPTVPAGLVGGVLLLALFLVHQARWSADPLLPLSLFRSPAVRGANLVMFLLGLGFFACPVLISFVLQYVHGSGPLAAGLGFLPTGLAMFAGARLAGPLTVRFGPRRAAVFGCGLGAFGLAAMAVLIDTGSSYLWSVALPGVVFGFGTAAAFTPLTVSATSEVGGERGGVAAAVLNTVRQTSGAVGLALITSVSGALAAGWARAHPGAVADGPAALAHGYSGAFLLSACCVAGAAGLAAVAMPRPNRPFTRSAGGGGASSRHTGALPGQVALLLLDPGGREVVRVSAAKGAARPPVGRQVAVAVPGLARATPLAALERTRVDGTERTGLTASGAPPLSAVRLSDDQPTGGPFAGLLFDRVARSLNTSGCERFAHGHHLQELIPLLREHIDFRTRYVDDRVRWATDLLGMNQVVIVAAGLDTRAVRLLLPPRCVVYELDLPQVLEFKDAVLAGREPLRGARRVPVAVDLREDFSEALLRQGFCTRMPSCWLIEGLLMYLPPTDADRLLRTVTGLAAPDSVLVLDHAYPEVFHHPDFAAGVRVLADNGFGLCSVVGGPEDWLAGYGWAAEVADPADLATQFARPVPAVLDPCLPHSPAFWYASATRTAR</sequence>
<evidence type="ECO:0000313" key="14">
    <source>
        <dbReference type="EMBL" id="MCP2163300.1"/>
    </source>
</evidence>
<dbReference type="PANTHER" id="PTHR42718:SF46">
    <property type="entry name" value="BLR6921 PROTEIN"/>
    <property type="match status" value="1"/>
</dbReference>
<evidence type="ECO:0000256" key="10">
    <source>
        <dbReference type="ARBA" id="ARBA00022989"/>
    </source>
</evidence>
<evidence type="ECO:0000256" key="4">
    <source>
        <dbReference type="ARBA" id="ARBA00022448"/>
    </source>
</evidence>
<feature type="transmembrane region" description="Helical" evidence="12">
    <location>
        <begin position="174"/>
        <end position="196"/>
    </location>
</feature>
<comment type="similarity">
    <text evidence="3">Belongs to the UPF0677 family.</text>
</comment>
<dbReference type="GO" id="GO:0005886">
    <property type="term" value="C:plasma membrane"/>
    <property type="evidence" value="ECO:0007669"/>
    <property type="project" value="UniProtKB-SubCell"/>
</dbReference>
<dbReference type="Pfam" id="PF07690">
    <property type="entry name" value="MFS_1"/>
    <property type="match status" value="1"/>
</dbReference>
<accession>A0AAE3G840</accession>
<evidence type="ECO:0000256" key="12">
    <source>
        <dbReference type="SAM" id="Phobius"/>
    </source>
</evidence>
<proteinExistence type="inferred from homology"/>
<feature type="domain" description="Major facilitator superfamily (MFS) profile" evidence="13">
    <location>
        <begin position="21"/>
        <end position="481"/>
    </location>
</feature>
<dbReference type="Pfam" id="PF04072">
    <property type="entry name" value="LCM"/>
    <property type="match status" value="1"/>
</dbReference>
<evidence type="ECO:0000256" key="2">
    <source>
        <dbReference type="ARBA" id="ARBA00004651"/>
    </source>
</evidence>
<feature type="transmembrane region" description="Helical" evidence="12">
    <location>
        <begin position="311"/>
        <end position="331"/>
    </location>
</feature>
<evidence type="ECO:0000256" key="9">
    <source>
        <dbReference type="ARBA" id="ARBA00022692"/>
    </source>
</evidence>
<comment type="function">
    <text evidence="1">Exhibits S-adenosyl-L-methionine-dependent methyltransferase activity.</text>
</comment>
<dbReference type="RefSeq" id="WP_253765806.1">
    <property type="nucleotide sequence ID" value="NZ_JAMTCK010000001.1"/>
</dbReference>
<dbReference type="GO" id="GO:0008168">
    <property type="term" value="F:methyltransferase activity"/>
    <property type="evidence" value="ECO:0007669"/>
    <property type="project" value="UniProtKB-KW"/>
</dbReference>
<dbReference type="GO" id="GO:0032259">
    <property type="term" value="P:methylation"/>
    <property type="evidence" value="ECO:0007669"/>
    <property type="project" value="UniProtKB-KW"/>
</dbReference>